<dbReference type="PRINTS" id="PR00420">
    <property type="entry name" value="RNGMNOXGNASE"/>
</dbReference>
<proteinExistence type="predicted"/>
<protein>
    <submittedName>
        <fullName evidence="5">FAD-dependent oxidoreductase</fullName>
    </submittedName>
</protein>
<keyword evidence="2" id="KW-0503">Monooxygenase</keyword>
<evidence type="ECO:0000256" key="1">
    <source>
        <dbReference type="ARBA" id="ARBA00023002"/>
    </source>
</evidence>
<feature type="compositionally biased region" description="Gly residues" evidence="3">
    <location>
        <begin position="407"/>
        <end position="418"/>
    </location>
</feature>
<dbReference type="InterPro" id="IPR050493">
    <property type="entry name" value="FAD-dep_Monooxygenase_BioMet"/>
</dbReference>
<dbReference type="InterPro" id="IPR036188">
    <property type="entry name" value="FAD/NAD-bd_sf"/>
</dbReference>
<comment type="caution">
    <text evidence="5">The sequence shown here is derived from an EMBL/GenBank/DDBJ whole genome shotgun (WGS) entry which is preliminary data.</text>
</comment>
<dbReference type="Pfam" id="PF01494">
    <property type="entry name" value="FAD_binding_3"/>
    <property type="match status" value="1"/>
</dbReference>
<dbReference type="InterPro" id="IPR002938">
    <property type="entry name" value="FAD-bd"/>
</dbReference>
<dbReference type="SUPFAM" id="SSF51905">
    <property type="entry name" value="FAD/NAD(P)-binding domain"/>
    <property type="match status" value="1"/>
</dbReference>
<keyword evidence="6" id="KW-1185">Reference proteome</keyword>
<sequence length="430" mass="44283">MRPPGSYRSPAVTGAATRLGGTTAMTKALIIGGGIAGAVTAMALQKAGIEAEIFEAYPTGADDVGAFLIVFANGLEALRVIDAHGPVIDHSFPAQRVAFVGNDGERLGERPLAGAEGDNGLGPRTLRRATLYQVLHTEAARRGIAVRHGKRLVGAETVDGSGGRKVVASFADGSRAEGDFLVGADGLHSVTRTLIDPAAPSPRYTGQNTVCGYVRDAGIPLAPDTYTMIFGKQAFFGCTVDPGGEVWWFANIPGTELDRADPPAVTPAAWRERVAGLFDGDDTPAAALVRATGDRVIVSNAYDLASTPTWHTDTMVVLGDAAHAAAPNAAQGASMAIEDGIVLAKCLRDRPDPGSAFAAYEELRRERVEKVVAASAGMAKLAGSGGTGRPARPDAAGRGAAERGGGERGGGAGRGGAGADDWLTGYRIEW</sequence>
<reference evidence="5 6" key="1">
    <citation type="submission" date="2019-12" db="EMBL/GenBank/DDBJ databases">
        <title>Whole genome shotgun sequence of Streptomyces tubercidicus NBRC 13090.</title>
        <authorList>
            <person name="Ichikawa N."/>
            <person name="Kimura A."/>
            <person name="Kitahashi Y."/>
            <person name="Komaki H."/>
            <person name="Tamura T."/>
        </authorList>
    </citation>
    <scope>NUCLEOTIDE SEQUENCE [LARGE SCALE GENOMIC DNA]</scope>
    <source>
        <strain evidence="5 6">NBRC 13090</strain>
    </source>
</reference>
<dbReference type="PANTHER" id="PTHR13789:SF309">
    <property type="entry name" value="PUTATIVE (AFU_ORTHOLOGUE AFUA_6G14510)-RELATED"/>
    <property type="match status" value="1"/>
</dbReference>
<dbReference type="Gene3D" id="3.50.50.60">
    <property type="entry name" value="FAD/NAD(P)-binding domain"/>
    <property type="match status" value="1"/>
</dbReference>
<evidence type="ECO:0000256" key="2">
    <source>
        <dbReference type="ARBA" id="ARBA00023033"/>
    </source>
</evidence>
<feature type="compositionally biased region" description="Low complexity" evidence="3">
    <location>
        <begin position="389"/>
        <end position="399"/>
    </location>
</feature>
<feature type="domain" description="FAD-binding" evidence="4">
    <location>
        <begin position="26"/>
        <end position="374"/>
    </location>
</feature>
<organism evidence="5 6">
    <name type="scientific">Streptomyces tubercidicus</name>
    <dbReference type="NCBI Taxonomy" id="47759"/>
    <lineage>
        <taxon>Bacteria</taxon>
        <taxon>Bacillati</taxon>
        <taxon>Actinomycetota</taxon>
        <taxon>Actinomycetes</taxon>
        <taxon>Kitasatosporales</taxon>
        <taxon>Streptomycetaceae</taxon>
        <taxon>Streptomyces</taxon>
    </lineage>
</organism>
<evidence type="ECO:0000313" key="6">
    <source>
        <dbReference type="Proteomes" id="UP000431826"/>
    </source>
</evidence>
<dbReference type="Proteomes" id="UP000431826">
    <property type="component" value="Unassembled WGS sequence"/>
</dbReference>
<dbReference type="GO" id="GO:0004497">
    <property type="term" value="F:monooxygenase activity"/>
    <property type="evidence" value="ECO:0007669"/>
    <property type="project" value="UniProtKB-KW"/>
</dbReference>
<accession>A0A640UIT3</accession>
<gene>
    <name evidence="5" type="ORF">Stube_06360</name>
</gene>
<evidence type="ECO:0000256" key="3">
    <source>
        <dbReference type="SAM" id="MobiDB-lite"/>
    </source>
</evidence>
<evidence type="ECO:0000259" key="4">
    <source>
        <dbReference type="Pfam" id="PF01494"/>
    </source>
</evidence>
<feature type="region of interest" description="Disordered" evidence="3">
    <location>
        <begin position="381"/>
        <end position="430"/>
    </location>
</feature>
<evidence type="ECO:0000313" key="5">
    <source>
        <dbReference type="EMBL" id="GFE35963.1"/>
    </source>
</evidence>
<dbReference type="EMBL" id="BLIR01000001">
    <property type="protein sequence ID" value="GFE35963.1"/>
    <property type="molecule type" value="Genomic_DNA"/>
</dbReference>
<keyword evidence="1" id="KW-0560">Oxidoreductase</keyword>
<dbReference type="AlphaFoldDB" id="A0A640UIT3"/>
<name>A0A640UIT3_9ACTN</name>
<dbReference type="PANTHER" id="PTHR13789">
    <property type="entry name" value="MONOOXYGENASE"/>
    <property type="match status" value="1"/>
</dbReference>
<dbReference type="GO" id="GO:0071949">
    <property type="term" value="F:FAD binding"/>
    <property type="evidence" value="ECO:0007669"/>
    <property type="project" value="InterPro"/>
</dbReference>